<keyword evidence="2" id="KW-1185">Reference proteome</keyword>
<accession>A0ABQ2ZDW4</accession>
<name>A0ABQ2ZDW4_9ACTN</name>
<reference evidence="2" key="1">
    <citation type="journal article" date="2019" name="Int. J. Syst. Evol. Microbiol.">
        <title>The Global Catalogue of Microorganisms (GCM) 10K type strain sequencing project: providing services to taxonomists for standard genome sequencing and annotation.</title>
        <authorList>
            <consortium name="The Broad Institute Genomics Platform"/>
            <consortium name="The Broad Institute Genome Sequencing Center for Infectious Disease"/>
            <person name="Wu L."/>
            <person name="Ma J."/>
        </authorList>
    </citation>
    <scope>NUCLEOTIDE SEQUENCE [LARGE SCALE GENOMIC DNA]</scope>
    <source>
        <strain evidence="2">JCM 4594</strain>
    </source>
</reference>
<protein>
    <recommendedName>
        <fullName evidence="3">S1 motif domain-containing protein</fullName>
    </recommendedName>
</protein>
<evidence type="ECO:0000313" key="2">
    <source>
        <dbReference type="Proteomes" id="UP000600946"/>
    </source>
</evidence>
<dbReference type="Proteomes" id="UP000600946">
    <property type="component" value="Unassembled WGS sequence"/>
</dbReference>
<evidence type="ECO:0008006" key="3">
    <source>
        <dbReference type="Google" id="ProtNLM"/>
    </source>
</evidence>
<comment type="caution">
    <text evidence="1">The sequence shown here is derived from an EMBL/GenBank/DDBJ whole genome shotgun (WGS) entry which is preliminary data.</text>
</comment>
<sequence length="140" mass="14479">MVSVEEWIQARRDLRLGQRLSGTVAAVPHPDATGIFIDIGLPVGGFVDVLLLPAAASDWPAVGTVAEFEVWWADARPQVRLKPLDVVSVGDSAVVDEAGGDGGEGKEVFGLAFVASVQATASAEPGHGAFDHPPVSAQAL</sequence>
<evidence type="ECO:0000313" key="1">
    <source>
        <dbReference type="EMBL" id="GGY13814.1"/>
    </source>
</evidence>
<proteinExistence type="predicted"/>
<organism evidence="1 2">
    <name type="scientific">Streptomyces xanthochromogenes</name>
    <dbReference type="NCBI Taxonomy" id="67384"/>
    <lineage>
        <taxon>Bacteria</taxon>
        <taxon>Bacillati</taxon>
        <taxon>Actinomycetota</taxon>
        <taxon>Actinomycetes</taxon>
        <taxon>Kitasatosporales</taxon>
        <taxon>Streptomycetaceae</taxon>
        <taxon>Streptomyces</taxon>
    </lineage>
</organism>
<gene>
    <name evidence="1" type="ORF">GCM10010326_01430</name>
</gene>
<dbReference type="EMBL" id="BMUU01000001">
    <property type="protein sequence ID" value="GGY13814.1"/>
    <property type="molecule type" value="Genomic_DNA"/>
</dbReference>